<keyword evidence="2" id="KW-1185">Reference proteome</keyword>
<reference evidence="1" key="1">
    <citation type="submission" date="2022-06" db="EMBL/GenBank/DDBJ databases">
        <title>Phylogenomic reconstructions and comparative analyses of Kickxellomycotina fungi.</title>
        <authorList>
            <person name="Reynolds N.K."/>
            <person name="Stajich J.E."/>
            <person name="Barry K."/>
            <person name="Grigoriev I.V."/>
            <person name="Crous P."/>
            <person name="Smith M.E."/>
        </authorList>
    </citation>
    <scope>NUCLEOTIDE SEQUENCE</scope>
    <source>
        <strain evidence="1">RSA 2271</strain>
    </source>
</reference>
<dbReference type="EMBL" id="JAMZIH010002852">
    <property type="protein sequence ID" value="KAJ1677181.1"/>
    <property type="molecule type" value="Genomic_DNA"/>
</dbReference>
<evidence type="ECO:0000313" key="1">
    <source>
        <dbReference type="EMBL" id="KAJ1677181.1"/>
    </source>
</evidence>
<sequence length="124" mass="14132">MATKGATFLQRGIAKSCMADSVGMSDGNGVAINVHDRQQQQQLSESERIYQQTVGELQKVYRKKIRPLEKEYYFEKFHSEPLTDQDISARPMILLLGQYSTGKTTFMEYFLGHRYPGAHIGIEP</sequence>
<name>A0ACC1HLI0_9FUNG</name>
<gene>
    <name evidence="1" type="ORF">EV182_006703</name>
</gene>
<feature type="non-terminal residue" evidence="1">
    <location>
        <position position="124"/>
    </location>
</feature>
<accession>A0ACC1HLI0</accession>
<protein>
    <submittedName>
        <fullName evidence="1">Uncharacterized protein</fullName>
    </submittedName>
</protein>
<organism evidence="1 2">
    <name type="scientific">Spiromyces aspiralis</name>
    <dbReference type="NCBI Taxonomy" id="68401"/>
    <lineage>
        <taxon>Eukaryota</taxon>
        <taxon>Fungi</taxon>
        <taxon>Fungi incertae sedis</taxon>
        <taxon>Zoopagomycota</taxon>
        <taxon>Kickxellomycotina</taxon>
        <taxon>Kickxellomycetes</taxon>
        <taxon>Kickxellales</taxon>
        <taxon>Kickxellaceae</taxon>
        <taxon>Spiromyces</taxon>
    </lineage>
</organism>
<proteinExistence type="predicted"/>
<evidence type="ECO:0000313" key="2">
    <source>
        <dbReference type="Proteomes" id="UP001145114"/>
    </source>
</evidence>
<dbReference type="Proteomes" id="UP001145114">
    <property type="component" value="Unassembled WGS sequence"/>
</dbReference>
<comment type="caution">
    <text evidence="1">The sequence shown here is derived from an EMBL/GenBank/DDBJ whole genome shotgun (WGS) entry which is preliminary data.</text>
</comment>